<dbReference type="Pfam" id="PF01477">
    <property type="entry name" value="PLAT"/>
    <property type="match status" value="1"/>
</dbReference>
<dbReference type="PROSITE" id="PS00081">
    <property type="entry name" value="LIPOXYGENASE_2"/>
    <property type="match status" value="1"/>
</dbReference>
<dbReference type="InterPro" id="IPR036392">
    <property type="entry name" value="PLAT/LH2_dom_sf"/>
</dbReference>
<comment type="pathway">
    <text evidence="2">Lipid metabolism.</text>
</comment>
<dbReference type="InterPro" id="IPR020834">
    <property type="entry name" value="LipOase_CS"/>
</dbReference>
<accession>A0AAN8QAF3</accession>
<dbReference type="PRINTS" id="PR00467">
    <property type="entry name" value="MAMLPOXGNASE"/>
</dbReference>
<feature type="binding site" evidence="10">
    <location>
        <position position="372"/>
    </location>
    <ligand>
        <name>Fe cation</name>
        <dbReference type="ChEBI" id="CHEBI:24875"/>
        <note>catalytic</note>
    </ligand>
</feature>
<dbReference type="InterPro" id="IPR036226">
    <property type="entry name" value="LipOase_C_sf"/>
</dbReference>
<dbReference type="InterPro" id="IPR001885">
    <property type="entry name" value="LipOase_mml"/>
</dbReference>
<keyword evidence="7" id="KW-0560">Oxidoreductase</keyword>
<dbReference type="PRINTS" id="PR00087">
    <property type="entry name" value="LIPOXYGENASE"/>
</dbReference>
<evidence type="ECO:0000256" key="12">
    <source>
        <dbReference type="PIRSR" id="PIRSR601885-3"/>
    </source>
</evidence>
<keyword evidence="9" id="KW-0443">Lipid metabolism</keyword>
<dbReference type="InterPro" id="IPR042062">
    <property type="entry name" value="PLAT_LOX_verte"/>
</dbReference>
<evidence type="ECO:0000313" key="17">
    <source>
        <dbReference type="Proteomes" id="UP001356427"/>
    </source>
</evidence>
<comment type="caution">
    <text evidence="13">Lacks conserved residue(s) required for the propagation of feature annotation.</text>
</comment>
<comment type="cofactor">
    <cofactor evidence="10">
        <name>Fe cation</name>
        <dbReference type="ChEBI" id="CHEBI:24875"/>
    </cofactor>
    <text evidence="10">Binds 1 Fe cation per subunit.</text>
</comment>
<dbReference type="InterPro" id="IPR001024">
    <property type="entry name" value="PLAT/LH2_dom"/>
</dbReference>
<evidence type="ECO:0000256" key="13">
    <source>
        <dbReference type="PROSITE-ProRule" id="PRU00152"/>
    </source>
</evidence>
<dbReference type="InterPro" id="IPR013819">
    <property type="entry name" value="LipOase_C"/>
</dbReference>
<dbReference type="Gene3D" id="1.20.245.10">
    <property type="entry name" value="Lipoxygenase-1, Domain 5"/>
    <property type="match status" value="4"/>
</dbReference>
<proteinExistence type="inferred from homology"/>
<dbReference type="PROSITE" id="PS51393">
    <property type="entry name" value="LIPOXYGENASE_3"/>
    <property type="match status" value="2"/>
</dbReference>
<dbReference type="PANTHER" id="PTHR11771">
    <property type="entry name" value="LIPOXYGENASE"/>
    <property type="match status" value="1"/>
</dbReference>
<feature type="binding site" evidence="11">
    <location>
        <position position="39"/>
    </location>
    <ligand>
        <name>Ca(2+)</name>
        <dbReference type="ChEBI" id="CHEBI:29108"/>
        <label>2</label>
    </ligand>
</feature>
<organism evidence="16 17">
    <name type="scientific">Coregonus suidteri</name>
    <dbReference type="NCBI Taxonomy" id="861788"/>
    <lineage>
        <taxon>Eukaryota</taxon>
        <taxon>Metazoa</taxon>
        <taxon>Chordata</taxon>
        <taxon>Craniata</taxon>
        <taxon>Vertebrata</taxon>
        <taxon>Euteleostomi</taxon>
        <taxon>Actinopterygii</taxon>
        <taxon>Neopterygii</taxon>
        <taxon>Teleostei</taxon>
        <taxon>Protacanthopterygii</taxon>
        <taxon>Salmoniformes</taxon>
        <taxon>Salmonidae</taxon>
        <taxon>Coregoninae</taxon>
        <taxon>Coregonus</taxon>
    </lineage>
</organism>
<evidence type="ECO:0000259" key="14">
    <source>
        <dbReference type="PROSITE" id="PS50095"/>
    </source>
</evidence>
<comment type="similarity">
    <text evidence="3">Belongs to the lipoxygenase family.</text>
</comment>
<feature type="site" description="Essential for stabilizing binding to COTL1" evidence="12">
    <location>
        <position position="104"/>
    </location>
</feature>
<dbReference type="PROSITE" id="PS50095">
    <property type="entry name" value="PLAT"/>
    <property type="match status" value="1"/>
</dbReference>
<evidence type="ECO:0000256" key="6">
    <source>
        <dbReference type="ARBA" id="ARBA00022964"/>
    </source>
</evidence>
<keyword evidence="4" id="KW-0963">Cytoplasm</keyword>
<dbReference type="FunFam" id="2.60.60.20:FF:000002">
    <property type="entry name" value="Arachidonate 5-lipoxygenase a"/>
    <property type="match status" value="1"/>
</dbReference>
<comment type="caution">
    <text evidence="16">The sequence shown here is derived from an EMBL/GenBank/DDBJ whole genome shotgun (WGS) entry which is preliminary data.</text>
</comment>
<evidence type="ECO:0000256" key="4">
    <source>
        <dbReference type="ARBA" id="ARBA00022490"/>
    </source>
</evidence>
<evidence type="ECO:0000256" key="10">
    <source>
        <dbReference type="PIRSR" id="PIRSR601885-1"/>
    </source>
</evidence>
<evidence type="ECO:0000256" key="3">
    <source>
        <dbReference type="ARBA" id="ARBA00009419"/>
    </source>
</evidence>
<dbReference type="GO" id="GO:0005506">
    <property type="term" value="F:iron ion binding"/>
    <property type="evidence" value="ECO:0007669"/>
    <property type="project" value="InterPro"/>
</dbReference>
<dbReference type="FunFam" id="1.20.245.10:FF:000001">
    <property type="entry name" value="Arachidonate 5-lipoxygenase a"/>
    <property type="match status" value="1"/>
</dbReference>
<dbReference type="EMBL" id="JAGTTL010000031">
    <property type="protein sequence ID" value="KAK6297560.1"/>
    <property type="molecule type" value="Genomic_DNA"/>
</dbReference>
<keyword evidence="6" id="KW-0223">Dioxygenase</keyword>
<evidence type="ECO:0000259" key="15">
    <source>
        <dbReference type="PROSITE" id="PS51393"/>
    </source>
</evidence>
<keyword evidence="5 10" id="KW-0479">Metal-binding</keyword>
<keyword evidence="11" id="KW-0106">Calcium</keyword>
<dbReference type="Pfam" id="PF00305">
    <property type="entry name" value="Lipoxygenase"/>
    <property type="match status" value="3"/>
</dbReference>
<dbReference type="SMART" id="SM00308">
    <property type="entry name" value="LH2"/>
    <property type="match status" value="1"/>
</dbReference>
<dbReference type="SUPFAM" id="SSF48484">
    <property type="entry name" value="Lipoxigenase"/>
    <property type="match status" value="2"/>
</dbReference>
<feature type="binding site" evidence="11">
    <location>
        <position position="17"/>
    </location>
    <ligand>
        <name>Ca(2+)</name>
        <dbReference type="ChEBI" id="CHEBI:29108"/>
        <label>1</label>
    </ligand>
</feature>
<evidence type="ECO:0000256" key="11">
    <source>
        <dbReference type="PIRSR" id="PIRSR601885-2"/>
    </source>
</evidence>
<protein>
    <submittedName>
        <fullName evidence="16">Uncharacterized protein</fullName>
    </submittedName>
</protein>
<dbReference type="AlphaFoldDB" id="A0AAN8QAF3"/>
<dbReference type="Proteomes" id="UP001356427">
    <property type="component" value="Unassembled WGS sequence"/>
</dbReference>
<evidence type="ECO:0000256" key="9">
    <source>
        <dbReference type="ARBA" id="ARBA00023098"/>
    </source>
</evidence>
<evidence type="ECO:0000256" key="5">
    <source>
        <dbReference type="ARBA" id="ARBA00022723"/>
    </source>
</evidence>
<dbReference type="GO" id="GO:0016702">
    <property type="term" value="F:oxidoreductase activity, acting on single donors with incorporation of molecular oxygen, incorporation of two atoms of oxygen"/>
    <property type="evidence" value="ECO:0007669"/>
    <property type="project" value="InterPro"/>
</dbReference>
<dbReference type="InterPro" id="IPR000907">
    <property type="entry name" value="LipOase"/>
</dbReference>
<feature type="domain" description="Lipoxygenase" evidence="15">
    <location>
        <begin position="119"/>
        <end position="669"/>
    </location>
</feature>
<evidence type="ECO:0000313" key="16">
    <source>
        <dbReference type="EMBL" id="KAK6297560.1"/>
    </source>
</evidence>
<keyword evidence="8 10" id="KW-0408">Iron</keyword>
<comment type="subcellular location">
    <subcellularLocation>
        <location evidence="1">Cytoplasm</location>
    </subcellularLocation>
</comment>
<sequence length="1104" mass="126187">MVEYKVQVTTGDFLFSGSSDYIYVTLIGTEGESERTNLDNFGLDFMTGMTGTYTVTTPSSLGRLLLVKLEKEQYLLLPENEWFCSKVVVTMPEGDIILFPCYRWVSRGEVVELRGGKASKIFEDELPLLVDHRKKELERNKKLFQWIVYAEGVPHINNATEVSALPSEVKFSFSKMSEFIYTKAAAIAELKLKGLVDSTEQWKDLDLMKHVFWSNRTPISEYVSEHWREDDFFGSQFLNGTNPNVIQRCTTLPPNFPVTDEMVQPFLEDGSSLAMEMQEGNIFLCDYKRLKGVPTRVVNGKPLSLTAALCLFYKNPEDKLLPIAIQLEQQPSEQNPIFLPSDSEHDWLLAKIFVRNADFSEYQISYHLLGTHLLAEAFAMATLRSLPIMHPLHKLLIPHFRYTLQINLLARKRLISPDGPLANGAMGLEGLKELLKRAHSEITYSSLCLPENIVARGLESIPNFYYREDGLKLWNIIHSFVQGMVEHFYSSDSEVSRDSELQDWINEIFIHGFLGNNKLGIPKRFDKVEEVVKFVTMIIFTVSAQHCALNMGQFDYGGWVPNNPLLLRKAPPTTKGSSSMNTILEVLPDISTTVNNMASTWLLSKRYADIITLGTYPDQHFDEAVPKQMIKQFQAELSYLSGSIIERNATLTLPYNYLNPAEMENSTGTYTVTTLSPRGRLLLVKLEKEQYLFLPENKWFCSKVVATTPDQQKIFEDELPLLVDYRKKELEPHKKLFQWNEFAEGLPHMNSAKELSALLAEVLFSFSKEVETIYTRESGMLELKLKGLADSTKQWEDLDKMKKVFWFRKTPISEYVSEYWKEDYFFGSQFLNGNNPNVIQRCTTLPPNFPVTDEMKGNIFICDYKRLEGVPTRVVNGEALPLTAALCLFYNNPEDKLMPIAIQLEQQPSEQNPIFLPSDSEHDWLLAKMFVRNADFTEHQNSYHLLGTHLLAEAFAMATLRSLPIMHPLHKDTTLGLEGLKELLKRAHSEITYSSVCLLENIVARGLESIPNFYYREDGLKLWNAINSFVQGMVEHFYSSDSEVSRDSELQDWINEIFIHGFLGNGKSGIPQRFDTVKEVIKFITMVIFTVSAQHSAVSMGEVR</sequence>
<gene>
    <name evidence="16" type="ORF">J4Q44_G00321430</name>
</gene>
<dbReference type="GO" id="GO:0005737">
    <property type="term" value="C:cytoplasm"/>
    <property type="evidence" value="ECO:0007669"/>
    <property type="project" value="UniProtKB-SubCell"/>
</dbReference>
<name>A0AAN8QAF3_9TELE</name>
<dbReference type="GO" id="GO:0034440">
    <property type="term" value="P:lipid oxidation"/>
    <property type="evidence" value="ECO:0007669"/>
    <property type="project" value="InterPro"/>
</dbReference>
<feature type="domain" description="Lipoxygenase" evidence="15">
    <location>
        <begin position="712"/>
        <end position="1104"/>
    </location>
</feature>
<feature type="binding site" evidence="11">
    <location>
        <position position="40"/>
    </location>
    <ligand>
        <name>Ca(2+)</name>
        <dbReference type="ChEBI" id="CHEBI:29108"/>
        <label>2</label>
    </ligand>
</feature>
<evidence type="ECO:0000256" key="1">
    <source>
        <dbReference type="ARBA" id="ARBA00004496"/>
    </source>
</evidence>
<feature type="binding site" evidence="10">
    <location>
        <position position="367"/>
    </location>
    <ligand>
        <name>Fe cation</name>
        <dbReference type="ChEBI" id="CHEBI:24875"/>
        <note>catalytic</note>
    </ligand>
</feature>
<evidence type="ECO:0000256" key="7">
    <source>
        <dbReference type="ARBA" id="ARBA00023002"/>
    </source>
</evidence>
<reference evidence="16 17" key="1">
    <citation type="submission" date="2021-04" db="EMBL/GenBank/DDBJ databases">
        <authorList>
            <person name="De Guttry C."/>
            <person name="Zahm M."/>
            <person name="Klopp C."/>
            <person name="Cabau C."/>
            <person name="Louis A."/>
            <person name="Berthelot C."/>
            <person name="Parey E."/>
            <person name="Roest Crollius H."/>
            <person name="Montfort J."/>
            <person name="Robinson-Rechavi M."/>
            <person name="Bucao C."/>
            <person name="Bouchez O."/>
            <person name="Gislard M."/>
            <person name="Lluch J."/>
            <person name="Milhes M."/>
            <person name="Lampietro C."/>
            <person name="Lopez Roques C."/>
            <person name="Donnadieu C."/>
            <person name="Braasch I."/>
            <person name="Desvignes T."/>
            <person name="Postlethwait J."/>
            <person name="Bobe J."/>
            <person name="Wedekind C."/>
            <person name="Guiguen Y."/>
        </authorList>
    </citation>
    <scope>NUCLEOTIDE SEQUENCE [LARGE SCALE GENOMIC DNA]</scope>
    <source>
        <strain evidence="16">Cs_M1</strain>
        <tissue evidence="16">Blood</tissue>
    </source>
</reference>
<feature type="binding site" evidence="10">
    <location>
        <position position="546"/>
    </location>
    <ligand>
        <name>Fe cation</name>
        <dbReference type="ChEBI" id="CHEBI:24875"/>
        <note>catalytic</note>
    </ligand>
</feature>
<dbReference type="CDD" id="cd01753">
    <property type="entry name" value="PLAT_LOX"/>
    <property type="match status" value="1"/>
</dbReference>
<evidence type="ECO:0000256" key="8">
    <source>
        <dbReference type="ARBA" id="ARBA00023004"/>
    </source>
</evidence>
<dbReference type="Gene3D" id="3.10.450.60">
    <property type="match status" value="2"/>
</dbReference>
<keyword evidence="17" id="KW-1185">Reference proteome</keyword>
<evidence type="ECO:0000256" key="2">
    <source>
        <dbReference type="ARBA" id="ARBA00005189"/>
    </source>
</evidence>
<dbReference type="SUPFAM" id="SSF49723">
    <property type="entry name" value="Lipase/lipooxygenase domain (PLAT/LH2 domain)"/>
    <property type="match status" value="1"/>
</dbReference>
<feature type="domain" description="PLAT" evidence="14">
    <location>
        <begin position="2"/>
        <end position="119"/>
    </location>
</feature>
<dbReference type="Gene3D" id="2.60.60.20">
    <property type="entry name" value="PLAT/LH2 domain"/>
    <property type="match status" value="1"/>
</dbReference>